<dbReference type="Proteomes" id="UP000265618">
    <property type="component" value="Unassembled WGS sequence"/>
</dbReference>
<feature type="non-terminal residue" evidence="1">
    <location>
        <position position="40"/>
    </location>
</feature>
<dbReference type="AlphaFoldDB" id="A0A9K3GMJ4"/>
<proteinExistence type="predicted"/>
<protein>
    <submittedName>
        <fullName evidence="1">Uncharacterized protein</fullName>
    </submittedName>
</protein>
<sequence length="40" mass="4253">MSECPAVEVVGGYQSGVGKTSTQSHPQYSTLRVKVNKSVL</sequence>
<dbReference type="EMBL" id="BDIP01003447">
    <property type="protein sequence ID" value="GIQ87720.1"/>
    <property type="molecule type" value="Genomic_DNA"/>
</dbReference>
<reference evidence="1 2" key="1">
    <citation type="journal article" date="2018" name="PLoS ONE">
        <title>The draft genome of Kipferlia bialata reveals reductive genome evolution in fornicate parasites.</title>
        <authorList>
            <person name="Tanifuji G."/>
            <person name="Takabayashi S."/>
            <person name="Kume K."/>
            <person name="Takagi M."/>
            <person name="Nakayama T."/>
            <person name="Kamikawa R."/>
            <person name="Inagaki Y."/>
            <person name="Hashimoto T."/>
        </authorList>
    </citation>
    <scope>NUCLEOTIDE SEQUENCE [LARGE SCALE GENOMIC DNA]</scope>
    <source>
        <strain evidence="1">NY0173</strain>
    </source>
</reference>
<evidence type="ECO:0000313" key="1">
    <source>
        <dbReference type="EMBL" id="GIQ87720.1"/>
    </source>
</evidence>
<accession>A0A9K3GMJ4</accession>
<organism evidence="1 2">
    <name type="scientific">Kipferlia bialata</name>
    <dbReference type="NCBI Taxonomy" id="797122"/>
    <lineage>
        <taxon>Eukaryota</taxon>
        <taxon>Metamonada</taxon>
        <taxon>Carpediemonas-like organisms</taxon>
        <taxon>Kipferlia</taxon>
    </lineage>
</organism>
<comment type="caution">
    <text evidence="1">The sequence shown here is derived from an EMBL/GenBank/DDBJ whole genome shotgun (WGS) entry which is preliminary data.</text>
</comment>
<evidence type="ECO:0000313" key="2">
    <source>
        <dbReference type="Proteomes" id="UP000265618"/>
    </source>
</evidence>
<name>A0A9K3GMJ4_9EUKA</name>
<gene>
    <name evidence="1" type="ORF">KIPB_009817</name>
</gene>
<keyword evidence="2" id="KW-1185">Reference proteome</keyword>